<proteinExistence type="predicted"/>
<protein>
    <submittedName>
        <fullName evidence="1">Uncharacterized protein</fullName>
    </submittedName>
</protein>
<dbReference type="Proteomes" id="UP001175228">
    <property type="component" value="Unassembled WGS sequence"/>
</dbReference>
<reference evidence="1" key="1">
    <citation type="submission" date="2023-06" db="EMBL/GenBank/DDBJ databases">
        <authorList>
            <consortium name="Lawrence Berkeley National Laboratory"/>
            <person name="Ahrendt S."/>
            <person name="Sahu N."/>
            <person name="Indic B."/>
            <person name="Wong-Bajracharya J."/>
            <person name="Merenyi Z."/>
            <person name="Ke H.-M."/>
            <person name="Monk M."/>
            <person name="Kocsube S."/>
            <person name="Drula E."/>
            <person name="Lipzen A."/>
            <person name="Balint B."/>
            <person name="Henrissat B."/>
            <person name="Andreopoulos B."/>
            <person name="Martin F.M."/>
            <person name="Harder C.B."/>
            <person name="Rigling D."/>
            <person name="Ford K.L."/>
            <person name="Foster G.D."/>
            <person name="Pangilinan J."/>
            <person name="Papanicolaou A."/>
            <person name="Barry K."/>
            <person name="LaButti K."/>
            <person name="Viragh M."/>
            <person name="Koriabine M."/>
            <person name="Yan M."/>
            <person name="Riley R."/>
            <person name="Champramary S."/>
            <person name="Plett K.L."/>
            <person name="Tsai I.J."/>
            <person name="Slot J."/>
            <person name="Sipos G."/>
            <person name="Plett J."/>
            <person name="Nagy L.G."/>
            <person name="Grigoriev I.V."/>
        </authorList>
    </citation>
    <scope>NUCLEOTIDE SEQUENCE</scope>
    <source>
        <strain evidence="1">HWK02</strain>
    </source>
</reference>
<sequence length="233" mass="25311">MHSASQDMQCEVLGLEAGNEFAVAFDGRISLLQSQSRNVSMIHIDEGISVEEEHDNVFGGPSRAPINGQLTSDQITTACLQNASNTSANNESIFIERIHSNIVSFPHEIGRLLEGTLRNIEERGAGLAARLSCIERKMEDLQNAVSAGLLDICSDIRDTEGLLQLDAFQIQQIRRMCTNVYTTGQPNSRALRNSKSTIRLNGIVPVISPLPLNEEAGVFPGPVVPETAMATPK</sequence>
<accession>A0AA39QMN4</accession>
<evidence type="ECO:0000313" key="2">
    <source>
        <dbReference type="Proteomes" id="UP001175228"/>
    </source>
</evidence>
<keyword evidence="2" id="KW-1185">Reference proteome</keyword>
<gene>
    <name evidence="1" type="ORF">EDD18DRAFT_1099659</name>
</gene>
<comment type="caution">
    <text evidence="1">The sequence shown here is derived from an EMBL/GenBank/DDBJ whole genome shotgun (WGS) entry which is preliminary data.</text>
</comment>
<dbReference type="EMBL" id="JAUEPU010000003">
    <property type="protein sequence ID" value="KAK0504484.1"/>
    <property type="molecule type" value="Genomic_DNA"/>
</dbReference>
<name>A0AA39QMN4_9AGAR</name>
<organism evidence="1 2">
    <name type="scientific">Armillaria luteobubalina</name>
    <dbReference type="NCBI Taxonomy" id="153913"/>
    <lineage>
        <taxon>Eukaryota</taxon>
        <taxon>Fungi</taxon>
        <taxon>Dikarya</taxon>
        <taxon>Basidiomycota</taxon>
        <taxon>Agaricomycotina</taxon>
        <taxon>Agaricomycetes</taxon>
        <taxon>Agaricomycetidae</taxon>
        <taxon>Agaricales</taxon>
        <taxon>Marasmiineae</taxon>
        <taxon>Physalacriaceae</taxon>
        <taxon>Armillaria</taxon>
    </lineage>
</organism>
<dbReference type="AlphaFoldDB" id="A0AA39QMN4"/>
<evidence type="ECO:0000313" key="1">
    <source>
        <dbReference type="EMBL" id="KAK0504484.1"/>
    </source>
</evidence>